<feature type="compositionally biased region" description="Basic residues" evidence="1">
    <location>
        <begin position="97"/>
        <end position="125"/>
    </location>
</feature>
<accession>A0AAU9KRN9</accession>
<protein>
    <recommendedName>
        <fullName evidence="4">FMR1-interacting protein 1 conserved domain-containing protein</fullName>
    </recommendedName>
</protein>
<feature type="region of interest" description="Disordered" evidence="1">
    <location>
        <begin position="74"/>
        <end position="195"/>
    </location>
</feature>
<organism evidence="2 3">
    <name type="scientific">Peronospora belbahrii</name>
    <dbReference type="NCBI Taxonomy" id="622444"/>
    <lineage>
        <taxon>Eukaryota</taxon>
        <taxon>Sar</taxon>
        <taxon>Stramenopiles</taxon>
        <taxon>Oomycota</taxon>
        <taxon>Peronosporomycetes</taxon>
        <taxon>Peronosporales</taxon>
        <taxon>Peronosporaceae</taxon>
        <taxon>Peronospora</taxon>
    </lineage>
</organism>
<evidence type="ECO:0000313" key="2">
    <source>
        <dbReference type="EMBL" id="CAH0476464.1"/>
    </source>
</evidence>
<feature type="region of interest" description="Disordered" evidence="1">
    <location>
        <begin position="1"/>
        <end position="29"/>
    </location>
</feature>
<evidence type="ECO:0008006" key="4">
    <source>
        <dbReference type="Google" id="ProtNLM"/>
    </source>
</evidence>
<feature type="compositionally biased region" description="Basic and acidic residues" evidence="1">
    <location>
        <begin position="139"/>
        <end position="156"/>
    </location>
</feature>
<evidence type="ECO:0000256" key="1">
    <source>
        <dbReference type="SAM" id="MobiDB-lite"/>
    </source>
</evidence>
<dbReference type="EMBL" id="CAKKTJ010000155">
    <property type="protein sequence ID" value="CAH0476464.1"/>
    <property type="molecule type" value="Genomic_DNA"/>
</dbReference>
<sequence>MTPPNDEAMKQWMNDRRSGRHLGEMPPESKYVPSAWPLLECLQPPDPEHGTEEKTRQYTEAVRFRARVLRQWQKNLTRAEREKRPSPGLSNYEKRVAMQKRSKKGKDRLGFRTRSRKKRHAKRPLRSWSSVNGKPPTKPAEDRGKEDDDNKGEKEQAPQVIDIIQDDQQRREGSGAASDRCHPRRQRRRERITTTGLQCHRLM</sequence>
<dbReference type="Proteomes" id="UP001160483">
    <property type="component" value="Unassembled WGS sequence"/>
</dbReference>
<comment type="caution">
    <text evidence="2">The sequence shown here is derived from an EMBL/GenBank/DDBJ whole genome shotgun (WGS) entry which is preliminary data.</text>
</comment>
<evidence type="ECO:0000313" key="3">
    <source>
        <dbReference type="Proteomes" id="UP001160483"/>
    </source>
</evidence>
<feature type="compositionally biased region" description="Basic and acidic residues" evidence="1">
    <location>
        <begin position="7"/>
        <end position="23"/>
    </location>
</feature>
<reference evidence="2" key="1">
    <citation type="submission" date="2021-11" db="EMBL/GenBank/DDBJ databases">
        <authorList>
            <person name="Islam A."/>
            <person name="Islam S."/>
            <person name="Flora M.S."/>
            <person name="Rahman M."/>
            <person name="Ziaur R.M."/>
            <person name="Epstein J.H."/>
            <person name="Hassan M."/>
            <person name="Klassen M."/>
            <person name="Woodard K."/>
            <person name="Webb A."/>
            <person name="Webby R.J."/>
            <person name="El Zowalaty M.E."/>
        </authorList>
    </citation>
    <scope>NUCLEOTIDE SEQUENCE</scope>
    <source>
        <strain evidence="2">Pbs3</strain>
    </source>
</reference>
<gene>
    <name evidence="2" type="ORF">PBS003_LOCUS3245</name>
</gene>
<dbReference type="AlphaFoldDB" id="A0AAU9KRN9"/>
<proteinExistence type="predicted"/>
<name>A0AAU9KRN9_9STRA</name>